<dbReference type="NCBIfam" id="TIGR02937">
    <property type="entry name" value="sigma70-ECF"/>
    <property type="match status" value="1"/>
</dbReference>
<dbReference type="EMBL" id="CP053452">
    <property type="protein sequence ID" value="QJW98206.1"/>
    <property type="molecule type" value="Genomic_DNA"/>
</dbReference>
<dbReference type="AlphaFoldDB" id="A0A6M5YXT2"/>
<evidence type="ECO:0000256" key="3">
    <source>
        <dbReference type="ARBA" id="ARBA00023082"/>
    </source>
</evidence>
<comment type="similarity">
    <text evidence="1">Belongs to the sigma-70 factor family. ECF subfamily.</text>
</comment>
<dbReference type="InterPro" id="IPR039425">
    <property type="entry name" value="RNA_pol_sigma-70-like"/>
</dbReference>
<evidence type="ECO:0000256" key="2">
    <source>
        <dbReference type="ARBA" id="ARBA00023015"/>
    </source>
</evidence>
<keyword evidence="2" id="KW-0805">Transcription regulation</keyword>
<dbReference type="Pfam" id="PF08281">
    <property type="entry name" value="Sigma70_r4_2"/>
    <property type="match status" value="1"/>
</dbReference>
<dbReference type="SUPFAM" id="SSF88946">
    <property type="entry name" value="Sigma2 domain of RNA polymerase sigma factors"/>
    <property type="match status" value="1"/>
</dbReference>
<dbReference type="GO" id="GO:0006352">
    <property type="term" value="P:DNA-templated transcription initiation"/>
    <property type="evidence" value="ECO:0007669"/>
    <property type="project" value="InterPro"/>
</dbReference>
<organism evidence="8 9">
    <name type="scientific">Frigoriglobus tundricola</name>
    <dbReference type="NCBI Taxonomy" id="2774151"/>
    <lineage>
        <taxon>Bacteria</taxon>
        <taxon>Pseudomonadati</taxon>
        <taxon>Planctomycetota</taxon>
        <taxon>Planctomycetia</taxon>
        <taxon>Gemmatales</taxon>
        <taxon>Gemmataceae</taxon>
        <taxon>Frigoriglobus</taxon>
    </lineage>
</organism>
<evidence type="ECO:0000256" key="4">
    <source>
        <dbReference type="ARBA" id="ARBA00023163"/>
    </source>
</evidence>
<feature type="domain" description="RNA polymerase sigma-70 region 2" evidence="6">
    <location>
        <begin position="46"/>
        <end position="108"/>
    </location>
</feature>
<feature type="compositionally biased region" description="Basic and acidic residues" evidence="5">
    <location>
        <begin position="620"/>
        <end position="637"/>
    </location>
</feature>
<dbReference type="GO" id="GO:0003677">
    <property type="term" value="F:DNA binding"/>
    <property type="evidence" value="ECO:0007669"/>
    <property type="project" value="InterPro"/>
</dbReference>
<evidence type="ECO:0000259" key="7">
    <source>
        <dbReference type="Pfam" id="PF08281"/>
    </source>
</evidence>
<dbReference type="InterPro" id="IPR007627">
    <property type="entry name" value="RNA_pol_sigma70_r2"/>
</dbReference>
<name>A0A6M5YXT2_9BACT</name>
<proteinExistence type="inferred from homology"/>
<keyword evidence="4" id="KW-0804">Transcription</keyword>
<dbReference type="PANTHER" id="PTHR43133">
    <property type="entry name" value="RNA POLYMERASE ECF-TYPE SIGMA FACTO"/>
    <property type="match status" value="1"/>
</dbReference>
<dbReference type="SUPFAM" id="SSF88659">
    <property type="entry name" value="Sigma3 and sigma4 domains of RNA polymerase sigma factors"/>
    <property type="match status" value="1"/>
</dbReference>
<evidence type="ECO:0000313" key="8">
    <source>
        <dbReference type="EMBL" id="QJW98206.1"/>
    </source>
</evidence>
<accession>A0A6M5YXT2</accession>
<reference evidence="9" key="1">
    <citation type="submission" date="2020-05" db="EMBL/GenBank/DDBJ databases">
        <title>Frigoriglobus tundricola gen. nov., sp. nov., a psychrotolerant cellulolytic planctomycete of the family Gemmataceae with two divergent copies of 16S rRNA gene.</title>
        <authorList>
            <person name="Kulichevskaya I.S."/>
            <person name="Ivanova A.A."/>
            <person name="Naumoff D.G."/>
            <person name="Beletsky A.V."/>
            <person name="Rijpstra W.I.C."/>
            <person name="Sinninghe Damste J.S."/>
            <person name="Mardanov A.V."/>
            <person name="Ravin N.V."/>
            <person name="Dedysh S.N."/>
        </authorList>
    </citation>
    <scope>NUCLEOTIDE SEQUENCE [LARGE SCALE GENOMIC DNA]</scope>
    <source>
        <strain evidence="9">PL17</strain>
    </source>
</reference>
<dbReference type="Pfam" id="PF04542">
    <property type="entry name" value="Sigma70_r2"/>
    <property type="match status" value="1"/>
</dbReference>
<dbReference type="InterPro" id="IPR036388">
    <property type="entry name" value="WH-like_DNA-bd_sf"/>
</dbReference>
<evidence type="ECO:0000256" key="1">
    <source>
        <dbReference type="ARBA" id="ARBA00010641"/>
    </source>
</evidence>
<dbReference type="Proteomes" id="UP000503447">
    <property type="component" value="Chromosome"/>
</dbReference>
<keyword evidence="9" id="KW-1185">Reference proteome</keyword>
<feature type="domain" description="RNA polymerase sigma factor 70 region 4 type 2" evidence="7">
    <location>
        <begin position="138"/>
        <end position="188"/>
    </location>
</feature>
<protein>
    <recommendedName>
        <fullName evidence="10">ECF RNA polymerase sigma factor SigE</fullName>
    </recommendedName>
</protein>
<dbReference type="InterPro" id="IPR013249">
    <property type="entry name" value="RNA_pol_sigma70_r4_t2"/>
</dbReference>
<sequence>MNRLRISPLPTAQLREALRSDLDALPDAELLGRFTRYADHPAFEVLLRRHGPMVLGVCRRMLAADADDAFQATFLVLIRKARELRGERLGAWLYGVAYRVALKARTRALRIANFRREVTDMMPDPNVPSGAPDWLPILDAELAAIPAKYRDPIVLCELQGASRTEAARTLGVPEGTLSSRLARGREMLRRRLLKHGTLLPAGGLAALFSANGVGRATVAAALIARTSELAKVATGAAPAGAMPVGAAQLTDEVLKSMFLTKLRTTGAVLTALALAVVGLAAAALPAGTPAVPAVARGIPQGLGLTTEAPVAPPRPAPKDLAGTAPVDDVKAVQGLWSVVRFDTTKALHEEAQYYGFKERQQLFIAGDVWWEICTLPDNGNIRPCIATLSPGKAPKWLDMRPLSDTPGRPIGMSDKRLYLFEPAAQKDQLTVISNFARHRPAEFNPRDEDTKLLSLVYQRQKLGPAAGVPALLGSWEQPVTRFKRPGCAVPILGTGGKSMTARVEVYDSLIFIGNLPHFTTDGSDWLGGSYTLDTTRNPPGIDITLFDPLPGNVKHLYGSYEVTRAGLQLVLGLSGKRGARPMDFIPTTEDYEPEQLYFDLKRAALRIGEKPETAPAPKAKRTDKPADGRSGDEGGTN</sequence>
<dbReference type="Gene3D" id="1.10.1740.10">
    <property type="match status" value="1"/>
</dbReference>
<evidence type="ECO:0000313" key="9">
    <source>
        <dbReference type="Proteomes" id="UP000503447"/>
    </source>
</evidence>
<dbReference type="KEGG" id="ftj:FTUN_5787"/>
<dbReference type="PANTHER" id="PTHR43133:SF51">
    <property type="entry name" value="RNA POLYMERASE SIGMA FACTOR"/>
    <property type="match status" value="1"/>
</dbReference>
<dbReference type="GO" id="GO:0016987">
    <property type="term" value="F:sigma factor activity"/>
    <property type="evidence" value="ECO:0007669"/>
    <property type="project" value="UniProtKB-KW"/>
</dbReference>
<dbReference type="InterPro" id="IPR013325">
    <property type="entry name" value="RNA_pol_sigma_r2"/>
</dbReference>
<dbReference type="InterPro" id="IPR013324">
    <property type="entry name" value="RNA_pol_sigma_r3/r4-like"/>
</dbReference>
<evidence type="ECO:0000256" key="5">
    <source>
        <dbReference type="SAM" id="MobiDB-lite"/>
    </source>
</evidence>
<evidence type="ECO:0000259" key="6">
    <source>
        <dbReference type="Pfam" id="PF04542"/>
    </source>
</evidence>
<dbReference type="Gene3D" id="1.10.10.10">
    <property type="entry name" value="Winged helix-like DNA-binding domain superfamily/Winged helix DNA-binding domain"/>
    <property type="match status" value="1"/>
</dbReference>
<dbReference type="InterPro" id="IPR014284">
    <property type="entry name" value="RNA_pol_sigma-70_dom"/>
</dbReference>
<gene>
    <name evidence="8" type="ORF">FTUN_5787</name>
</gene>
<dbReference type="RefSeq" id="WP_171473436.1">
    <property type="nucleotide sequence ID" value="NZ_CP053452.2"/>
</dbReference>
<evidence type="ECO:0008006" key="10">
    <source>
        <dbReference type="Google" id="ProtNLM"/>
    </source>
</evidence>
<keyword evidence="3" id="KW-0731">Sigma factor</keyword>
<feature type="region of interest" description="Disordered" evidence="5">
    <location>
        <begin position="608"/>
        <end position="637"/>
    </location>
</feature>